<keyword evidence="2 9" id="KW-0812">Transmembrane</keyword>
<dbReference type="SUPFAM" id="SSF81321">
    <property type="entry name" value="Family A G protein-coupled receptor-like"/>
    <property type="match status" value="1"/>
</dbReference>
<name>A0ABD0PNB2_CIRMR</name>
<dbReference type="GO" id="GO:0016020">
    <property type="term" value="C:membrane"/>
    <property type="evidence" value="ECO:0007669"/>
    <property type="project" value="UniProtKB-SubCell"/>
</dbReference>
<evidence type="ECO:0000256" key="1">
    <source>
        <dbReference type="ARBA" id="ARBA00004141"/>
    </source>
</evidence>
<keyword evidence="12" id="KW-1185">Reference proteome</keyword>
<keyword evidence="7" id="KW-0807">Transducer</keyword>
<evidence type="ECO:0000313" key="11">
    <source>
        <dbReference type="EMBL" id="KAL0174906.1"/>
    </source>
</evidence>
<keyword evidence="6" id="KW-0675">Receptor</keyword>
<reference evidence="11 12" key="1">
    <citation type="submission" date="2024-05" db="EMBL/GenBank/DDBJ databases">
        <title>Genome sequencing and assembly of Indian major carp, Cirrhinus mrigala (Hamilton, 1822).</title>
        <authorList>
            <person name="Mohindra V."/>
            <person name="Chowdhury L.M."/>
            <person name="Lal K."/>
            <person name="Jena J.K."/>
        </authorList>
    </citation>
    <scope>NUCLEOTIDE SEQUENCE [LARGE SCALE GENOMIC DNA]</scope>
    <source>
        <strain evidence="11">CM1030</strain>
        <tissue evidence="11">Blood</tissue>
    </source>
</reference>
<dbReference type="GO" id="GO:0004930">
    <property type="term" value="F:G protein-coupled receptor activity"/>
    <property type="evidence" value="ECO:0007669"/>
    <property type="project" value="UniProtKB-KW"/>
</dbReference>
<evidence type="ECO:0000259" key="10">
    <source>
        <dbReference type="PROSITE" id="PS50262"/>
    </source>
</evidence>
<feature type="domain" description="G-protein coupled receptors family 1 profile" evidence="10">
    <location>
        <begin position="1"/>
        <end position="207"/>
    </location>
</feature>
<dbReference type="PANTHER" id="PTHR24225">
    <property type="entry name" value="CHEMOTACTIC RECEPTOR"/>
    <property type="match status" value="1"/>
</dbReference>
<organism evidence="11 12">
    <name type="scientific">Cirrhinus mrigala</name>
    <name type="common">Mrigala</name>
    <dbReference type="NCBI Taxonomy" id="683832"/>
    <lineage>
        <taxon>Eukaryota</taxon>
        <taxon>Metazoa</taxon>
        <taxon>Chordata</taxon>
        <taxon>Craniata</taxon>
        <taxon>Vertebrata</taxon>
        <taxon>Euteleostomi</taxon>
        <taxon>Actinopterygii</taxon>
        <taxon>Neopterygii</taxon>
        <taxon>Teleostei</taxon>
        <taxon>Ostariophysi</taxon>
        <taxon>Cypriniformes</taxon>
        <taxon>Cyprinidae</taxon>
        <taxon>Labeoninae</taxon>
        <taxon>Labeonini</taxon>
        <taxon>Cirrhinus</taxon>
    </lineage>
</organism>
<dbReference type="PROSITE" id="PS50262">
    <property type="entry name" value="G_PROTEIN_RECEP_F1_2"/>
    <property type="match status" value="1"/>
</dbReference>
<evidence type="ECO:0000256" key="7">
    <source>
        <dbReference type="ARBA" id="ARBA00023224"/>
    </source>
</evidence>
<evidence type="ECO:0000256" key="6">
    <source>
        <dbReference type="ARBA" id="ARBA00023170"/>
    </source>
</evidence>
<sequence length="207" mass="24001">MVIYIAGLKMKRTINTIWFLNLAIANFLFSFFLIFNIIYEYRNLDWPFGDFICMLTSLVIMLNTFASTFLLAAISLNRCLSTWVVVWAQTKQTVLKVRIICLLIWLAAVACSLTLVINRKTHSYSPEQILCTPDLGLKAYKRAAVFRFVVCFLIPFIIILASYVAIGVRVKRLRKNNQLKPFRIILAVILAFFFCWPPLHVYIFLEV</sequence>
<dbReference type="PANTHER" id="PTHR24225:SF68">
    <property type="entry name" value="C3A ANAPHYLATOXIN CHEMOTACTIC RECEPTOR-LIKE-RELATED"/>
    <property type="match status" value="1"/>
</dbReference>
<feature type="non-terminal residue" evidence="11">
    <location>
        <position position="207"/>
    </location>
</feature>
<dbReference type="PRINTS" id="PR00526">
    <property type="entry name" value="FMETLEUPHER"/>
</dbReference>
<dbReference type="InterPro" id="IPR000276">
    <property type="entry name" value="GPCR_Rhodpsn"/>
</dbReference>
<dbReference type="EMBL" id="JAMKFB020000015">
    <property type="protein sequence ID" value="KAL0174906.1"/>
    <property type="molecule type" value="Genomic_DNA"/>
</dbReference>
<evidence type="ECO:0000256" key="5">
    <source>
        <dbReference type="ARBA" id="ARBA00023136"/>
    </source>
</evidence>
<dbReference type="InterPro" id="IPR000826">
    <property type="entry name" value="Formyl_rcpt-rel"/>
</dbReference>
<keyword evidence="4" id="KW-0297">G-protein coupled receptor</keyword>
<evidence type="ECO:0000256" key="9">
    <source>
        <dbReference type="SAM" id="Phobius"/>
    </source>
</evidence>
<dbReference type="Proteomes" id="UP001529510">
    <property type="component" value="Unassembled WGS sequence"/>
</dbReference>
<protein>
    <recommendedName>
        <fullName evidence="10">G-protein coupled receptors family 1 profile domain-containing protein</fullName>
    </recommendedName>
</protein>
<feature type="transmembrane region" description="Helical" evidence="9">
    <location>
        <begin position="18"/>
        <end position="39"/>
    </location>
</feature>
<comment type="caution">
    <text evidence="11">The sequence shown here is derived from an EMBL/GenBank/DDBJ whole genome shotgun (WGS) entry which is preliminary data.</text>
</comment>
<feature type="transmembrane region" description="Helical" evidence="9">
    <location>
        <begin position="51"/>
        <end position="76"/>
    </location>
</feature>
<keyword evidence="3 9" id="KW-1133">Transmembrane helix</keyword>
<feature type="transmembrane region" description="Helical" evidence="9">
    <location>
        <begin position="182"/>
        <end position="205"/>
    </location>
</feature>
<dbReference type="PRINTS" id="PR00237">
    <property type="entry name" value="GPCRRHODOPSN"/>
</dbReference>
<evidence type="ECO:0000313" key="12">
    <source>
        <dbReference type="Proteomes" id="UP001529510"/>
    </source>
</evidence>
<feature type="transmembrane region" description="Helical" evidence="9">
    <location>
        <begin position="144"/>
        <end position="170"/>
    </location>
</feature>
<evidence type="ECO:0000256" key="3">
    <source>
        <dbReference type="ARBA" id="ARBA00022989"/>
    </source>
</evidence>
<evidence type="ECO:0000256" key="2">
    <source>
        <dbReference type="ARBA" id="ARBA00022692"/>
    </source>
</evidence>
<dbReference type="Gene3D" id="1.20.1070.10">
    <property type="entry name" value="Rhodopsin 7-helix transmembrane proteins"/>
    <property type="match status" value="1"/>
</dbReference>
<evidence type="ECO:0000256" key="8">
    <source>
        <dbReference type="ARBA" id="ARBA00025736"/>
    </source>
</evidence>
<dbReference type="InterPro" id="IPR017452">
    <property type="entry name" value="GPCR_Rhodpsn_7TM"/>
</dbReference>
<feature type="transmembrane region" description="Helical" evidence="9">
    <location>
        <begin position="97"/>
        <end position="117"/>
    </location>
</feature>
<comment type="similarity">
    <text evidence="8">Belongs to the chemokine-like receptor (CMKLR) family.</text>
</comment>
<gene>
    <name evidence="11" type="ORF">M9458_030874</name>
</gene>
<evidence type="ECO:0000256" key="4">
    <source>
        <dbReference type="ARBA" id="ARBA00023040"/>
    </source>
</evidence>
<comment type="subcellular location">
    <subcellularLocation>
        <location evidence="1">Membrane</location>
        <topology evidence="1">Multi-pass membrane protein</topology>
    </subcellularLocation>
</comment>
<dbReference type="Pfam" id="PF00001">
    <property type="entry name" value="7tm_1"/>
    <property type="match status" value="1"/>
</dbReference>
<dbReference type="AlphaFoldDB" id="A0ABD0PNB2"/>
<keyword evidence="5 9" id="KW-0472">Membrane</keyword>
<proteinExistence type="inferred from homology"/>
<accession>A0ABD0PNB2</accession>